<evidence type="ECO:0000313" key="3">
    <source>
        <dbReference type="Proteomes" id="UP000294835"/>
    </source>
</evidence>
<dbReference type="InterPro" id="IPR017581">
    <property type="entry name" value="AtpR-like"/>
</dbReference>
<proteinExistence type="predicted"/>
<reference evidence="2 3" key="1">
    <citation type="submission" date="2019-03" db="EMBL/GenBank/DDBJ databases">
        <title>Genomic Encyclopedia of Type Strains, Phase IV (KMG-IV): sequencing the most valuable type-strain genomes for metagenomic binning, comparative biology and taxonomic classification.</title>
        <authorList>
            <person name="Goeker M."/>
        </authorList>
    </citation>
    <scope>NUCLEOTIDE SEQUENCE [LARGE SCALE GENOMIC DNA]</scope>
    <source>
        <strain evidence="2 3">DSM 18063</strain>
    </source>
</reference>
<comment type="caution">
    <text evidence="2">The sequence shown here is derived from an EMBL/GenBank/DDBJ whole genome shotgun (WGS) entry which is preliminary data.</text>
</comment>
<sequence>MSMALLVQAVAGLAGGLALGAVYFALLGRSVALAAPTGTRGRALIFFGLRLSLAAGALWLTAQASGLALIAMLAGFLLARGVVLRRVREG</sequence>
<dbReference type="EMBL" id="SLXP01000009">
    <property type="protein sequence ID" value="TCP39971.1"/>
    <property type="molecule type" value="Genomic_DNA"/>
</dbReference>
<keyword evidence="1" id="KW-0472">Membrane</keyword>
<evidence type="ECO:0000256" key="1">
    <source>
        <dbReference type="SAM" id="Phobius"/>
    </source>
</evidence>
<dbReference type="Pfam" id="PF12966">
    <property type="entry name" value="AtpR"/>
    <property type="match status" value="1"/>
</dbReference>
<keyword evidence="1" id="KW-1133">Transmembrane helix</keyword>
<keyword evidence="3" id="KW-1185">Reference proteome</keyword>
<accession>A0A4R2Q0C9</accession>
<dbReference type="AlphaFoldDB" id="A0A4R2Q0C9"/>
<organism evidence="2 3">
    <name type="scientific">Rhodovulum marinum</name>
    <dbReference type="NCBI Taxonomy" id="320662"/>
    <lineage>
        <taxon>Bacteria</taxon>
        <taxon>Pseudomonadati</taxon>
        <taxon>Pseudomonadota</taxon>
        <taxon>Alphaproteobacteria</taxon>
        <taxon>Rhodobacterales</taxon>
        <taxon>Paracoccaceae</taxon>
        <taxon>Rhodovulum</taxon>
    </lineage>
</organism>
<keyword evidence="1" id="KW-0812">Transmembrane</keyword>
<dbReference type="Proteomes" id="UP000294835">
    <property type="component" value="Unassembled WGS sequence"/>
</dbReference>
<gene>
    <name evidence="2" type="ORF">EV662_10997</name>
</gene>
<evidence type="ECO:0000313" key="2">
    <source>
        <dbReference type="EMBL" id="TCP39971.1"/>
    </source>
</evidence>
<protein>
    <submittedName>
        <fullName evidence="2">F1-F0 ATPase (N-ATPase) AtpR subunit</fullName>
    </submittedName>
</protein>
<name>A0A4R2Q0C9_9RHOB</name>
<feature type="transmembrane region" description="Helical" evidence="1">
    <location>
        <begin position="58"/>
        <end position="79"/>
    </location>
</feature>
<dbReference type="RefSeq" id="WP_165915599.1">
    <property type="nucleotide sequence ID" value="NZ_SLXP01000009.1"/>
</dbReference>